<dbReference type="InterPro" id="IPR051925">
    <property type="entry name" value="RNA-binding_domain"/>
</dbReference>
<gene>
    <name evidence="3" type="ORF">MNBD_GAMMA07-1252</name>
</gene>
<dbReference type="Pfam" id="PF01985">
    <property type="entry name" value="CRS1_YhbY"/>
    <property type="match status" value="1"/>
</dbReference>
<dbReference type="InterPro" id="IPR017924">
    <property type="entry name" value="RNA-binding_YhbY"/>
</dbReference>
<dbReference type="Gene3D" id="3.30.110.60">
    <property type="entry name" value="YhbY-like"/>
    <property type="match status" value="1"/>
</dbReference>
<dbReference type="InterPro" id="IPR001890">
    <property type="entry name" value="RNA-binding_CRM"/>
</dbReference>
<proteinExistence type="predicted"/>
<dbReference type="GO" id="GO:0003723">
    <property type="term" value="F:RNA binding"/>
    <property type="evidence" value="ECO:0007669"/>
    <property type="project" value="UniProtKB-KW"/>
</dbReference>
<evidence type="ECO:0000256" key="1">
    <source>
        <dbReference type="ARBA" id="ARBA00022884"/>
    </source>
</evidence>
<keyword evidence="1" id="KW-0694">RNA-binding</keyword>
<name>A0A3B0X1H0_9ZZZZ</name>
<dbReference type="PANTHER" id="PTHR40065:SF3">
    <property type="entry name" value="RNA-BINDING PROTEIN YHBY"/>
    <property type="match status" value="1"/>
</dbReference>
<dbReference type="SUPFAM" id="SSF75471">
    <property type="entry name" value="YhbY-like"/>
    <property type="match status" value="1"/>
</dbReference>
<dbReference type="SMART" id="SM01103">
    <property type="entry name" value="CRS1_YhbY"/>
    <property type="match status" value="1"/>
</dbReference>
<feature type="domain" description="CRM" evidence="2">
    <location>
        <begin position="1"/>
        <end position="97"/>
    </location>
</feature>
<dbReference type="PROSITE" id="PS51295">
    <property type="entry name" value="CRM"/>
    <property type="match status" value="1"/>
</dbReference>
<accession>A0A3B0X1H0</accession>
<dbReference type="AlphaFoldDB" id="A0A3B0X1H0"/>
<protein>
    <recommendedName>
        <fullName evidence="2">CRM domain-containing protein</fullName>
    </recommendedName>
</protein>
<evidence type="ECO:0000259" key="2">
    <source>
        <dbReference type="PROSITE" id="PS51295"/>
    </source>
</evidence>
<evidence type="ECO:0000313" key="3">
    <source>
        <dbReference type="EMBL" id="VAW56727.1"/>
    </source>
</evidence>
<organism evidence="3">
    <name type="scientific">hydrothermal vent metagenome</name>
    <dbReference type="NCBI Taxonomy" id="652676"/>
    <lineage>
        <taxon>unclassified sequences</taxon>
        <taxon>metagenomes</taxon>
        <taxon>ecological metagenomes</taxon>
    </lineage>
</organism>
<reference evidence="3" key="1">
    <citation type="submission" date="2018-06" db="EMBL/GenBank/DDBJ databases">
        <authorList>
            <person name="Zhirakovskaya E."/>
        </authorList>
    </citation>
    <scope>NUCLEOTIDE SEQUENCE</scope>
</reference>
<dbReference type="NCBIfam" id="TIGR00253">
    <property type="entry name" value="RNA_bind_YhbY"/>
    <property type="match status" value="1"/>
</dbReference>
<dbReference type="EMBL" id="UOFF01000274">
    <property type="protein sequence ID" value="VAW56727.1"/>
    <property type="molecule type" value="Genomic_DNA"/>
</dbReference>
<dbReference type="InterPro" id="IPR035920">
    <property type="entry name" value="YhbY-like_sf"/>
</dbReference>
<dbReference type="PANTHER" id="PTHR40065">
    <property type="entry name" value="RNA-BINDING PROTEIN YHBY"/>
    <property type="match status" value="1"/>
</dbReference>
<sequence length="99" mass="11159">MPLSKPQMKHLVSLTHNLKAVIMIGQNGLTENILKELEIALDFHELVKIKIASGDKGTLNQIIEQLIHKTSAEKVKAIGKTLTLFRRNTQKPKIDLPKR</sequence>